<dbReference type="PANTHER" id="PTHR34391:SF2">
    <property type="entry name" value="TRP C-TERMINAL DOMAIN-CONTAINING PROTEIN"/>
    <property type="match status" value="1"/>
</dbReference>
<feature type="transmembrane region" description="Helical" evidence="1">
    <location>
        <begin position="167"/>
        <end position="188"/>
    </location>
</feature>
<evidence type="ECO:0000256" key="1">
    <source>
        <dbReference type="SAM" id="Phobius"/>
    </source>
</evidence>
<keyword evidence="1" id="KW-0812">Transmembrane</keyword>
<dbReference type="STRING" id="90262.A0A1X2IDG1"/>
<sequence length="325" mass="37229">MAIVQGIIIIALEAVIATQNTSQAKLTQSDSFLTEALERLTRIKWENVAFIGFQIWAIFMVLDATVQQNAAEVCVLAILYVLCAILGGLQIMDSQRWMDKLKDTSEISLAPLQTALTVEIVLTVLLGLFSLSFGFMSYKMTGEFGWMIYKKIGADQAVKQMYTIFQYFVLCIKIDIFVEFLVSCFYLIQFVIKSGEMDWHSWVFLIVTLFMLPMLYFSRVAVSRESNVQMVIFILFQGVVIFEFVLVLTQTLSDSWYIWICFVILGILFALVTCILGAMCMHNFDRGLYPYVQRGSDKKAQRTQSQDQFNMTKQNSTVSWHIDDE</sequence>
<keyword evidence="1" id="KW-1133">Transmembrane helix</keyword>
<comment type="caution">
    <text evidence="2">The sequence shown here is derived from an EMBL/GenBank/DDBJ whole genome shotgun (WGS) entry which is preliminary data.</text>
</comment>
<dbReference type="AlphaFoldDB" id="A0A1X2IDG1"/>
<feature type="transmembrane region" description="Helical" evidence="1">
    <location>
        <begin position="230"/>
        <end position="250"/>
    </location>
</feature>
<dbReference type="OrthoDB" id="2448307at2759"/>
<feature type="transmembrane region" description="Helical" evidence="1">
    <location>
        <begin position="256"/>
        <end position="279"/>
    </location>
</feature>
<evidence type="ECO:0000313" key="3">
    <source>
        <dbReference type="Proteomes" id="UP000193560"/>
    </source>
</evidence>
<feature type="transmembrane region" description="Helical" evidence="1">
    <location>
        <begin position="112"/>
        <end position="138"/>
    </location>
</feature>
<dbReference type="EMBL" id="MCGE01000014">
    <property type="protein sequence ID" value="ORZ14549.1"/>
    <property type="molecule type" value="Genomic_DNA"/>
</dbReference>
<name>A0A1X2IDG1_9FUNG</name>
<evidence type="ECO:0000313" key="2">
    <source>
        <dbReference type="EMBL" id="ORZ14549.1"/>
    </source>
</evidence>
<reference evidence="2 3" key="1">
    <citation type="submission" date="2016-07" db="EMBL/GenBank/DDBJ databases">
        <title>Pervasive Adenine N6-methylation of Active Genes in Fungi.</title>
        <authorList>
            <consortium name="DOE Joint Genome Institute"/>
            <person name="Mondo S.J."/>
            <person name="Dannebaum R.O."/>
            <person name="Kuo R.C."/>
            <person name="Labutti K."/>
            <person name="Haridas S."/>
            <person name="Kuo A."/>
            <person name="Salamov A."/>
            <person name="Ahrendt S.R."/>
            <person name="Lipzen A."/>
            <person name="Sullivan W."/>
            <person name="Andreopoulos W.B."/>
            <person name="Clum A."/>
            <person name="Lindquist E."/>
            <person name="Daum C."/>
            <person name="Ramamoorthy G.K."/>
            <person name="Gryganskyi A."/>
            <person name="Culley D."/>
            <person name="Magnuson J.K."/>
            <person name="James T.Y."/>
            <person name="O'Malley M.A."/>
            <person name="Stajich J.E."/>
            <person name="Spatafora J.W."/>
            <person name="Visel A."/>
            <person name="Grigoriev I.V."/>
        </authorList>
    </citation>
    <scope>NUCLEOTIDE SEQUENCE [LARGE SCALE GENOMIC DNA]</scope>
    <source>
        <strain evidence="2 3">NRRL 1336</strain>
    </source>
</reference>
<dbReference type="InterPro" id="IPR040410">
    <property type="entry name" value="UPF0658_Golgi"/>
</dbReference>
<organism evidence="2 3">
    <name type="scientific">Absidia repens</name>
    <dbReference type="NCBI Taxonomy" id="90262"/>
    <lineage>
        <taxon>Eukaryota</taxon>
        <taxon>Fungi</taxon>
        <taxon>Fungi incertae sedis</taxon>
        <taxon>Mucoromycota</taxon>
        <taxon>Mucoromycotina</taxon>
        <taxon>Mucoromycetes</taxon>
        <taxon>Mucorales</taxon>
        <taxon>Cunninghamellaceae</taxon>
        <taxon>Absidia</taxon>
    </lineage>
</organism>
<dbReference type="Proteomes" id="UP000193560">
    <property type="component" value="Unassembled WGS sequence"/>
</dbReference>
<gene>
    <name evidence="2" type="ORF">BCR42DRAFT_329606</name>
</gene>
<dbReference type="PANTHER" id="PTHR34391">
    <property type="entry name" value="UPF0658 GOLGI APPARATUS MEMBRANE PROTEIN C1952.10C-RELATED"/>
    <property type="match status" value="1"/>
</dbReference>
<accession>A0A1X2IDG1</accession>
<proteinExistence type="predicted"/>
<keyword evidence="3" id="KW-1185">Reference proteome</keyword>
<dbReference type="GO" id="GO:0005794">
    <property type="term" value="C:Golgi apparatus"/>
    <property type="evidence" value="ECO:0007669"/>
    <property type="project" value="TreeGrafter"/>
</dbReference>
<feature type="transmembrane region" description="Helical" evidence="1">
    <location>
        <begin position="200"/>
        <end position="218"/>
    </location>
</feature>
<feature type="transmembrane region" description="Helical" evidence="1">
    <location>
        <begin position="73"/>
        <end position="92"/>
    </location>
</feature>
<keyword evidence="1" id="KW-0472">Membrane</keyword>
<protein>
    <submittedName>
        <fullName evidence="2">Uncharacterized protein</fullName>
    </submittedName>
</protein>